<dbReference type="Proteomes" id="UP000299102">
    <property type="component" value="Unassembled WGS sequence"/>
</dbReference>
<proteinExistence type="predicted"/>
<organism evidence="1 2">
    <name type="scientific">Eumeta variegata</name>
    <name type="common">Bagworm moth</name>
    <name type="synonym">Eumeta japonica</name>
    <dbReference type="NCBI Taxonomy" id="151549"/>
    <lineage>
        <taxon>Eukaryota</taxon>
        <taxon>Metazoa</taxon>
        <taxon>Ecdysozoa</taxon>
        <taxon>Arthropoda</taxon>
        <taxon>Hexapoda</taxon>
        <taxon>Insecta</taxon>
        <taxon>Pterygota</taxon>
        <taxon>Neoptera</taxon>
        <taxon>Endopterygota</taxon>
        <taxon>Lepidoptera</taxon>
        <taxon>Glossata</taxon>
        <taxon>Ditrysia</taxon>
        <taxon>Tineoidea</taxon>
        <taxon>Psychidae</taxon>
        <taxon>Oiketicinae</taxon>
        <taxon>Eumeta</taxon>
    </lineage>
</organism>
<dbReference type="AlphaFoldDB" id="A0A4C2A378"/>
<sequence length="76" mass="8476">MEKACPQMSGTGGSSPAVFVKQRQFANDVTTWHGNESINDTNHYCGDVSKRSFNIRSIYSPLPSQCSAWPHEHVLH</sequence>
<protein>
    <submittedName>
        <fullName evidence="1">Uncharacterized protein</fullName>
    </submittedName>
</protein>
<comment type="caution">
    <text evidence="1">The sequence shown here is derived from an EMBL/GenBank/DDBJ whole genome shotgun (WGS) entry which is preliminary data.</text>
</comment>
<evidence type="ECO:0000313" key="1">
    <source>
        <dbReference type="EMBL" id="GBP93445.1"/>
    </source>
</evidence>
<dbReference type="EMBL" id="BGZK01002377">
    <property type="protein sequence ID" value="GBP93445.1"/>
    <property type="molecule type" value="Genomic_DNA"/>
</dbReference>
<gene>
    <name evidence="1" type="ORF">EVAR_89795_1</name>
</gene>
<evidence type="ECO:0000313" key="2">
    <source>
        <dbReference type="Proteomes" id="UP000299102"/>
    </source>
</evidence>
<keyword evidence="2" id="KW-1185">Reference proteome</keyword>
<name>A0A4C2A378_EUMVA</name>
<reference evidence="1 2" key="1">
    <citation type="journal article" date="2019" name="Commun. Biol.">
        <title>The bagworm genome reveals a unique fibroin gene that provides high tensile strength.</title>
        <authorList>
            <person name="Kono N."/>
            <person name="Nakamura H."/>
            <person name="Ohtoshi R."/>
            <person name="Tomita M."/>
            <person name="Numata K."/>
            <person name="Arakawa K."/>
        </authorList>
    </citation>
    <scope>NUCLEOTIDE SEQUENCE [LARGE SCALE GENOMIC DNA]</scope>
</reference>
<accession>A0A4C2A378</accession>